<reference evidence="9" key="1">
    <citation type="submission" date="2022-06" db="EMBL/GenBank/DDBJ databases">
        <title>Physiological and biochemical characterization and genomic elucidation of a strain of the genus Ensifer adhaerens M8 that combines arsenic oxidation and chromium reduction.</title>
        <authorList>
            <person name="Li X."/>
            <person name="Yu c."/>
        </authorList>
    </citation>
    <scope>NUCLEOTIDE SEQUENCE</scope>
    <source>
        <strain evidence="9">M8</strain>
        <plasmid evidence="9">pC</plasmid>
    </source>
</reference>
<proteinExistence type="inferred from homology"/>
<keyword evidence="9" id="KW-0614">Plasmid</keyword>
<evidence type="ECO:0000256" key="4">
    <source>
        <dbReference type="ARBA" id="ARBA00022475"/>
    </source>
</evidence>
<evidence type="ECO:0000313" key="9">
    <source>
        <dbReference type="EMBL" id="USJ28492.1"/>
    </source>
</evidence>
<keyword evidence="7" id="KW-1133">Transmembrane helix</keyword>
<dbReference type="SMART" id="SM00244">
    <property type="entry name" value="PHB"/>
    <property type="match status" value="1"/>
</dbReference>
<evidence type="ECO:0000256" key="6">
    <source>
        <dbReference type="SAM" id="MobiDB-lite"/>
    </source>
</evidence>
<evidence type="ECO:0000256" key="7">
    <source>
        <dbReference type="SAM" id="Phobius"/>
    </source>
</evidence>
<comment type="subcellular location">
    <subcellularLocation>
        <location evidence="2">Cell membrane</location>
    </subcellularLocation>
    <subcellularLocation>
        <location evidence="1">Membrane</location>
        <topology evidence="1">Single-pass membrane protein</topology>
    </subcellularLocation>
</comment>
<dbReference type="CDD" id="cd03399">
    <property type="entry name" value="SPFH_flotillin"/>
    <property type="match status" value="1"/>
</dbReference>
<dbReference type="Gene3D" id="3.30.479.30">
    <property type="entry name" value="Band 7 domain"/>
    <property type="match status" value="1"/>
</dbReference>
<comment type="similarity">
    <text evidence="3">Belongs to the band 7/mec-2 family. Flotillin subfamily.</text>
</comment>
<keyword evidence="4" id="KW-1003">Cell membrane</keyword>
<dbReference type="SUPFAM" id="SSF117892">
    <property type="entry name" value="Band 7/SPFH domain"/>
    <property type="match status" value="1"/>
</dbReference>
<dbReference type="PANTHER" id="PTHR13806">
    <property type="entry name" value="FLOTILLIN-RELATED"/>
    <property type="match status" value="1"/>
</dbReference>
<sequence>MGVLATLIGGIIIAAVIIVILWILFWWLYNRATKEVAFVRTGLGNQKVVQTGGAFVIPVLHDLIRVSMGTVRLEISRSQEKSVITKDRMRVDVVAEFYVRVGGTPEAIALAAQSLGAKTARPEALRELLEGRFVDALRTVAAELTMKELHEQRGEYIRRVKALAKEEIARTGLELESASLTSLDQTNKEYFNPNNAFDAEGLTLLTTEIEERRRKRNAIEQDSEISIQRKNLETQTLKLQLVKDEEYARLSQEQEIAIRRAEQSAIISTEEARRRRESEEAKVASHLSINVTNVQANQKIELEKIASEQALDQQRHKTKRDVERTALDAELELKLHRIEREKVVAIQLAEQQAQIVTSEAAQRKAADEATIRANQEVDKIRVLSERDLELEKVEAERAIEVNRRSSRRDVSEAELAGKLAIDMLTLEHEKSLALTSHQKDIALAESAKAQIKSLSETEAERKTLIQVEEELTRIRTVQREERTKAVALIQATTKAESETITTVAAAEARRKEADELAKIAAIETQSRAGRVVAMATADAQAEKERSLAYEIARDIEARTMRSIIDAENAMSSELIEMKVRLSVVDNLRDIIRESARPMEAIDDIKIVHVGGLVGNGGSSSAHDAVGDTDNQNLASKVVDSALRYRAQAPIVDSLLKEIGLSALDSKGMSDMLQSDFGKKSKPNGAARPEN</sequence>
<evidence type="ECO:0000256" key="3">
    <source>
        <dbReference type="ARBA" id="ARBA00007161"/>
    </source>
</evidence>
<dbReference type="InterPro" id="IPR036013">
    <property type="entry name" value="Band_7/SPFH_dom_sf"/>
</dbReference>
<evidence type="ECO:0000256" key="1">
    <source>
        <dbReference type="ARBA" id="ARBA00004167"/>
    </source>
</evidence>
<keyword evidence="7" id="KW-0812">Transmembrane</keyword>
<name>A0A9Q9DF10_ENSAD</name>
<evidence type="ECO:0000313" key="10">
    <source>
        <dbReference type="Proteomes" id="UP001055460"/>
    </source>
</evidence>
<dbReference type="InterPro" id="IPR027705">
    <property type="entry name" value="Flotillin_fam"/>
</dbReference>
<dbReference type="PANTHER" id="PTHR13806:SF31">
    <property type="entry name" value="FLOTILLIN-LIKE PROTEIN 1-RELATED"/>
    <property type="match status" value="1"/>
</dbReference>
<dbReference type="GO" id="GO:0005886">
    <property type="term" value="C:plasma membrane"/>
    <property type="evidence" value="ECO:0007669"/>
    <property type="project" value="UniProtKB-SubCell"/>
</dbReference>
<feature type="domain" description="Band 7" evidence="8">
    <location>
        <begin position="26"/>
        <end position="195"/>
    </location>
</feature>
<feature type="transmembrane region" description="Helical" evidence="7">
    <location>
        <begin position="7"/>
        <end position="29"/>
    </location>
</feature>
<dbReference type="Proteomes" id="UP001055460">
    <property type="component" value="Plasmid pC"/>
</dbReference>
<geneLocation type="plasmid" evidence="9 10">
    <name>pC</name>
</geneLocation>
<dbReference type="Pfam" id="PF01145">
    <property type="entry name" value="Band_7"/>
    <property type="match status" value="1"/>
</dbReference>
<evidence type="ECO:0000256" key="5">
    <source>
        <dbReference type="ARBA" id="ARBA00023136"/>
    </source>
</evidence>
<dbReference type="EMBL" id="CP098810">
    <property type="protein sequence ID" value="USJ28492.1"/>
    <property type="molecule type" value="Genomic_DNA"/>
</dbReference>
<feature type="region of interest" description="Disordered" evidence="6">
    <location>
        <begin position="671"/>
        <end position="690"/>
    </location>
</feature>
<protein>
    <submittedName>
        <fullName evidence="9">SPFH domain-containing protein</fullName>
    </submittedName>
</protein>
<dbReference type="RefSeq" id="WP_252161560.1">
    <property type="nucleotide sequence ID" value="NZ_CP098810.1"/>
</dbReference>
<organism evidence="9 10">
    <name type="scientific">Ensifer adhaerens</name>
    <name type="common">Sinorhizobium morelense</name>
    <dbReference type="NCBI Taxonomy" id="106592"/>
    <lineage>
        <taxon>Bacteria</taxon>
        <taxon>Pseudomonadati</taxon>
        <taxon>Pseudomonadota</taxon>
        <taxon>Alphaproteobacteria</taxon>
        <taxon>Hyphomicrobiales</taxon>
        <taxon>Rhizobiaceae</taxon>
        <taxon>Sinorhizobium/Ensifer group</taxon>
        <taxon>Ensifer</taxon>
    </lineage>
</organism>
<dbReference type="AlphaFoldDB" id="A0A9Q9DF10"/>
<accession>A0A9Q9DF10</accession>
<dbReference type="InterPro" id="IPR001107">
    <property type="entry name" value="Band_7"/>
</dbReference>
<evidence type="ECO:0000256" key="2">
    <source>
        <dbReference type="ARBA" id="ARBA00004236"/>
    </source>
</evidence>
<dbReference type="InterPro" id="IPR031905">
    <property type="entry name" value="Flotillin_C"/>
</dbReference>
<gene>
    <name evidence="9" type="ORF">NE863_35085</name>
</gene>
<evidence type="ECO:0000259" key="8">
    <source>
        <dbReference type="SMART" id="SM00244"/>
    </source>
</evidence>
<dbReference type="Pfam" id="PF15975">
    <property type="entry name" value="Flot"/>
    <property type="match status" value="1"/>
</dbReference>
<keyword evidence="5 7" id="KW-0472">Membrane</keyword>